<dbReference type="EMBL" id="CP039355">
    <property type="protein sequence ID" value="QCE14830.1"/>
    <property type="molecule type" value="Genomic_DNA"/>
</dbReference>
<dbReference type="AlphaFoldDB" id="A0A4D6NLY3"/>
<sequence>MRDVMDDGVCQNQSSKFVGGGCCSGSWCATNLLVLRDGAEGCCLRAFLVLALSTVQIWLQWWNQWLLWWCGAAAYAKKMEMFLRQGGVAVAMTICGGYRRGGGCCSGSWCATNLLVLRDGAEGCCLRAFLVLALSTVQIWLQWCFSNDVAAANLVCEEDGDVFASRWSCGGYDHLRRLPARFRCVERKWCCEQVQGRRALVRAFMVARWCSRWSETLLPARMATRLAAAVAMVMEGDDEN</sequence>
<keyword evidence="2" id="KW-1185">Reference proteome</keyword>
<evidence type="ECO:0000313" key="1">
    <source>
        <dbReference type="EMBL" id="QCE14830.1"/>
    </source>
</evidence>
<proteinExistence type="predicted"/>
<evidence type="ECO:0000313" key="2">
    <source>
        <dbReference type="Proteomes" id="UP000501690"/>
    </source>
</evidence>
<name>A0A4D6NLY3_VIGUN</name>
<gene>
    <name evidence="1" type="ORF">DEO72_LG11g1836</name>
</gene>
<protein>
    <submittedName>
        <fullName evidence="1">Uncharacterized protein</fullName>
    </submittedName>
</protein>
<organism evidence="1 2">
    <name type="scientific">Vigna unguiculata</name>
    <name type="common">Cowpea</name>
    <dbReference type="NCBI Taxonomy" id="3917"/>
    <lineage>
        <taxon>Eukaryota</taxon>
        <taxon>Viridiplantae</taxon>
        <taxon>Streptophyta</taxon>
        <taxon>Embryophyta</taxon>
        <taxon>Tracheophyta</taxon>
        <taxon>Spermatophyta</taxon>
        <taxon>Magnoliopsida</taxon>
        <taxon>eudicotyledons</taxon>
        <taxon>Gunneridae</taxon>
        <taxon>Pentapetalae</taxon>
        <taxon>rosids</taxon>
        <taxon>fabids</taxon>
        <taxon>Fabales</taxon>
        <taxon>Fabaceae</taxon>
        <taxon>Papilionoideae</taxon>
        <taxon>50 kb inversion clade</taxon>
        <taxon>NPAAA clade</taxon>
        <taxon>indigoferoid/millettioid clade</taxon>
        <taxon>Phaseoleae</taxon>
        <taxon>Vigna</taxon>
    </lineage>
</organism>
<accession>A0A4D6NLY3</accession>
<dbReference type="Proteomes" id="UP000501690">
    <property type="component" value="Linkage Group LG11"/>
</dbReference>
<reference evidence="1 2" key="1">
    <citation type="submission" date="2019-04" db="EMBL/GenBank/DDBJ databases">
        <title>An improved genome assembly and genetic linkage map for asparagus bean, Vigna unguiculata ssp. sesquipedialis.</title>
        <authorList>
            <person name="Xia Q."/>
            <person name="Zhang R."/>
            <person name="Dong Y."/>
        </authorList>
    </citation>
    <scope>NUCLEOTIDE SEQUENCE [LARGE SCALE GENOMIC DNA]</scope>
    <source>
        <tissue evidence="1">Leaf</tissue>
    </source>
</reference>